<accession>A0ABX5QI05</accession>
<gene>
    <name evidence="7" type="ORF">Leucomu_10690</name>
    <name evidence="8" type="ORF">Leucomu_13110</name>
    <name evidence="9" type="ORF">Leucomu_13125</name>
</gene>
<evidence type="ECO:0000256" key="1">
    <source>
        <dbReference type="SAM" id="MobiDB-lite"/>
    </source>
</evidence>
<feature type="chain" id="PRO_5045034006" evidence="3">
    <location>
        <begin position="33"/>
        <end position="1158"/>
    </location>
</feature>
<feature type="region of interest" description="Disordered" evidence="1">
    <location>
        <begin position="342"/>
        <end position="364"/>
    </location>
</feature>
<feature type="signal peptide" evidence="3">
    <location>
        <begin position="1"/>
        <end position="32"/>
    </location>
</feature>
<evidence type="ECO:0000259" key="4">
    <source>
        <dbReference type="Pfam" id="PF01345"/>
    </source>
</evidence>
<feature type="domain" description="DUF11" evidence="4">
    <location>
        <begin position="583"/>
        <end position="677"/>
    </location>
</feature>
<name>A0ABX5QI05_9MICO</name>
<dbReference type="PANTHER" id="PTHR34819:SF3">
    <property type="entry name" value="CELL SURFACE PROTEIN"/>
    <property type="match status" value="1"/>
</dbReference>
<organism evidence="8 10">
    <name type="scientific">Leucobacter muris</name>
    <dbReference type="NCBI Taxonomy" id="1935379"/>
    <lineage>
        <taxon>Bacteria</taxon>
        <taxon>Bacillati</taxon>
        <taxon>Actinomycetota</taxon>
        <taxon>Actinomycetes</taxon>
        <taxon>Micrococcales</taxon>
        <taxon>Microbacteriaceae</taxon>
        <taxon>Leucobacter</taxon>
    </lineage>
</organism>
<dbReference type="InterPro" id="IPR001434">
    <property type="entry name" value="OmcB-like_DUF11"/>
</dbReference>
<feature type="compositionally biased region" description="Polar residues" evidence="1">
    <location>
        <begin position="342"/>
        <end position="359"/>
    </location>
</feature>
<keyword evidence="2" id="KW-0812">Transmembrane</keyword>
<feature type="transmembrane region" description="Helical" evidence="2">
    <location>
        <begin position="1126"/>
        <end position="1148"/>
    </location>
</feature>
<dbReference type="Proteomes" id="UP000285768">
    <property type="component" value="Chromosome"/>
</dbReference>
<keyword evidence="2" id="KW-1133">Transmembrane helix</keyword>
<dbReference type="InterPro" id="IPR013783">
    <property type="entry name" value="Ig-like_fold"/>
</dbReference>
<dbReference type="InterPro" id="IPR041033">
    <property type="entry name" value="SpaA_PFL_dom_1"/>
</dbReference>
<evidence type="ECO:0000313" key="8">
    <source>
        <dbReference type="EMBL" id="QAB18724.1"/>
    </source>
</evidence>
<sequence>MKDNFITRMNVRHRAKRLCAAVLACTAVVSFAGLQKTDATHAVTPVYGLEGSWAAGTPNPLQRGTELTAVWRYNVNDADPAPENHSQENVVVTFTAQNAVFTELPFECLTDGVDPSSEIQGDGARLVCNLGTRNLGTAELFLTGVEARGVAGAQVGLSANVGELGVNEVSTSLPELDIVAPFRMDMKFDGGNPLNSRDGDQNVLKFPWSLRHAPGSNAGPGTVSYDLTFTATGGESVMPSVDGCTTLGYKIPGHPYSGKGFDAAQTAPFPATCTLVQLGSNQMRLTLTGIDYSKMLDPTTDSNGVALPAEWDVVASGLISVRFTYVAGTAISFTSTAPTYTSTALETSSDDPANNQNRRASVRGTWSGGWDLRNMAPPVQGRLWKDTYRSMAGQPVLAQSGVRPPSGSETRTQVCTILDTKYVTFNSSAAGPISGGVVTPYPGVTYEYFTGTGTGGILNPSNSAYDPNSFQCDGSTGTEWQATLPSDLSKVKAVRATFPASANIRDAVAYLRTYSTVKPNVAVGQDIWTWTSYRTGSNAWVNSHRTSNASDVPVQGTVTPGSRYAYAGSGRDVLRIVTGRPLVKKTVDQSITMPGATVNFTITYRVKAPGDIVVDNLDLRDVLPAGLTYVPGSASVAPTSVSGQILSWSIGSVSTNTDYTILLSATVDSNADPGEVFSTRVKAVLAGATDEDTASTRVRDGGYTFLTKTADAQQVPHVSGAAQDGWTVRLTSADSVAQSFTDTIDVLPYNGDGRGTSFSGTYQLSGPVTAVSGSTVYYTTADPATLVDDPADPTNGAAGDPSGNTVGWSTTFTPDATGVRVIGPSLPAAASQEFKIDITTTGATFEDIYVNRAESRAARTQLKMRTSSWFQIAAVNSISIKKYVQDSDGGWHDAQNVDDYPTRYAGDTVPYRLVVTNTGDETLTDVQITDDRVALASLDPLPDGLEAGAIIPELLPGEDNAVTIDYSIKLGDEAAGGTLVNNACAVPTDTEVDEPCDPAGIIVETSTLAWYLSNSGDEGRYLAGSEWSLVRVDKNGEPIGAAVEVTDCVAETGANCSGSDVNPELGKIRISGLTAGDYVLTQTRAPAGYVLDDTPREITVRGYTAFQKSFRNTQSDVPQLPLTGGMGTFAIFLGAGSAGLLVAFALWMQRRRSREAMS</sequence>
<feature type="region of interest" description="Disordered" evidence="1">
    <location>
        <begin position="787"/>
        <end position="807"/>
    </location>
</feature>
<feature type="domain" description="DUF7507" evidence="6">
    <location>
        <begin position="902"/>
        <end position="990"/>
    </location>
</feature>
<evidence type="ECO:0000313" key="7">
    <source>
        <dbReference type="EMBL" id="QAB18321.1"/>
    </source>
</evidence>
<dbReference type="Pfam" id="PF17802">
    <property type="entry name" value="SpaA"/>
    <property type="match status" value="1"/>
</dbReference>
<evidence type="ECO:0000313" key="9">
    <source>
        <dbReference type="EMBL" id="QAB18725.1"/>
    </source>
</evidence>
<dbReference type="PANTHER" id="PTHR34819">
    <property type="entry name" value="LARGE CYSTEINE-RICH PERIPLASMIC PROTEIN OMCB"/>
    <property type="match status" value="1"/>
</dbReference>
<evidence type="ECO:0000256" key="2">
    <source>
        <dbReference type="SAM" id="Phobius"/>
    </source>
</evidence>
<keyword evidence="3" id="KW-0732">Signal</keyword>
<dbReference type="EMBL" id="CP035037">
    <property type="protein sequence ID" value="QAB18725.1"/>
    <property type="molecule type" value="Genomic_DNA"/>
</dbReference>
<dbReference type="RefSeq" id="WP_128387212.1">
    <property type="nucleotide sequence ID" value="NZ_CP035037.1"/>
</dbReference>
<dbReference type="EMBL" id="CP035037">
    <property type="protein sequence ID" value="QAB18321.1"/>
    <property type="molecule type" value="Genomic_DNA"/>
</dbReference>
<dbReference type="NCBIfam" id="TIGR01451">
    <property type="entry name" value="B_ant_repeat"/>
    <property type="match status" value="2"/>
</dbReference>
<keyword evidence="10" id="KW-1185">Reference proteome</keyword>
<evidence type="ECO:0000259" key="6">
    <source>
        <dbReference type="Pfam" id="PF24346"/>
    </source>
</evidence>
<dbReference type="InterPro" id="IPR047589">
    <property type="entry name" value="DUF11_rpt"/>
</dbReference>
<dbReference type="InterPro" id="IPR055354">
    <property type="entry name" value="DUF7507"/>
</dbReference>
<reference evidence="8 10" key="1">
    <citation type="submission" date="2019-01" db="EMBL/GenBank/DDBJ databases">
        <title>Leucobacter muris sp. nov. isolated from the nose of a laboratory mouse.</title>
        <authorList>
            <person name="Benga L."/>
            <person name="Sproeer C."/>
            <person name="Schumann P."/>
            <person name="Verbarg S."/>
            <person name="Bunk B."/>
            <person name="Engelhardt E."/>
            <person name="Benten P.M."/>
            <person name="Sager M."/>
        </authorList>
    </citation>
    <scope>NUCLEOTIDE SEQUENCE [LARGE SCALE GENOMIC DNA]</scope>
    <source>
        <strain evidence="8 10">DSM 101948</strain>
    </source>
</reference>
<dbReference type="Pfam" id="PF24346">
    <property type="entry name" value="DUF7507"/>
    <property type="match status" value="1"/>
</dbReference>
<keyword evidence="2" id="KW-0472">Membrane</keyword>
<dbReference type="Pfam" id="PF01345">
    <property type="entry name" value="DUF11"/>
    <property type="match status" value="1"/>
</dbReference>
<dbReference type="InterPro" id="IPR051172">
    <property type="entry name" value="Chlamydia_OmcB"/>
</dbReference>
<feature type="domain" description="SpaA-like prealbumin fold" evidence="5">
    <location>
        <begin position="1018"/>
        <end position="1102"/>
    </location>
</feature>
<dbReference type="Gene3D" id="2.60.40.10">
    <property type="entry name" value="Immunoglobulins"/>
    <property type="match status" value="1"/>
</dbReference>
<proteinExistence type="predicted"/>
<dbReference type="EMBL" id="CP035037">
    <property type="protein sequence ID" value="QAB18724.1"/>
    <property type="molecule type" value="Genomic_DNA"/>
</dbReference>
<evidence type="ECO:0000259" key="5">
    <source>
        <dbReference type="Pfam" id="PF17802"/>
    </source>
</evidence>
<evidence type="ECO:0000313" key="10">
    <source>
        <dbReference type="Proteomes" id="UP000285768"/>
    </source>
</evidence>
<protein>
    <submittedName>
        <fullName evidence="8">DUF11 domain-containing protein</fullName>
    </submittedName>
</protein>
<evidence type="ECO:0000256" key="3">
    <source>
        <dbReference type="SAM" id="SignalP"/>
    </source>
</evidence>